<proteinExistence type="predicted"/>
<dbReference type="Proteomes" id="UP000649289">
    <property type="component" value="Unassembled WGS sequence"/>
</dbReference>
<accession>A0ABR8MNX9</accession>
<evidence type="ECO:0000256" key="1">
    <source>
        <dbReference type="SAM" id="Phobius"/>
    </source>
</evidence>
<feature type="transmembrane region" description="Helical" evidence="1">
    <location>
        <begin position="239"/>
        <end position="263"/>
    </location>
</feature>
<evidence type="ECO:0000313" key="3">
    <source>
        <dbReference type="EMBL" id="MBD3916996.1"/>
    </source>
</evidence>
<feature type="transmembrane region" description="Helical" evidence="1">
    <location>
        <begin position="129"/>
        <end position="147"/>
    </location>
</feature>
<dbReference type="RefSeq" id="WP_191201327.1">
    <property type="nucleotide sequence ID" value="NZ_BAAAPA010000001.1"/>
</dbReference>
<feature type="transmembrane region" description="Helical" evidence="1">
    <location>
        <begin position="88"/>
        <end position="109"/>
    </location>
</feature>
<dbReference type="EMBL" id="JACXYY010000010">
    <property type="protein sequence ID" value="MBD3916996.1"/>
    <property type="molecule type" value="Genomic_DNA"/>
</dbReference>
<feature type="transmembrane region" description="Helical" evidence="1">
    <location>
        <begin position="49"/>
        <end position="67"/>
    </location>
</feature>
<feature type="transmembrane region" description="Helical" evidence="1">
    <location>
        <begin position="176"/>
        <end position="192"/>
    </location>
</feature>
<dbReference type="PANTHER" id="PTHR37312:SF1">
    <property type="entry name" value="MEMBRANE-BOUND ACYLTRANSFERASE YKRP-RELATED"/>
    <property type="match status" value="1"/>
</dbReference>
<organism evidence="3 4">
    <name type="scientific">Nocardioides hwasunensis</name>
    <dbReference type="NCBI Taxonomy" id="397258"/>
    <lineage>
        <taxon>Bacteria</taxon>
        <taxon>Bacillati</taxon>
        <taxon>Actinomycetota</taxon>
        <taxon>Actinomycetes</taxon>
        <taxon>Propionibacteriales</taxon>
        <taxon>Nocardioidaceae</taxon>
        <taxon>Nocardioides</taxon>
    </lineage>
</organism>
<keyword evidence="1" id="KW-0472">Membrane</keyword>
<dbReference type="Pfam" id="PF01757">
    <property type="entry name" value="Acyl_transf_3"/>
    <property type="match status" value="1"/>
</dbReference>
<protein>
    <submittedName>
        <fullName evidence="3">Acyltransferase</fullName>
    </submittedName>
</protein>
<feature type="transmembrane region" description="Helical" evidence="1">
    <location>
        <begin position="154"/>
        <end position="170"/>
    </location>
</feature>
<keyword evidence="1" id="KW-0812">Transmembrane</keyword>
<dbReference type="GO" id="GO:0016746">
    <property type="term" value="F:acyltransferase activity"/>
    <property type="evidence" value="ECO:0007669"/>
    <property type="project" value="UniProtKB-KW"/>
</dbReference>
<sequence length="358" mass="37689">MESRSPDARDQSVDCARGLAIVAIVLGHVERGLASASLMPYDTALTIDRLLYLFHLATFAYLSGLFVRRTVERDGALPTLRRRATLFVWLYLLWTVIQGSVRIAASSVANTPVTVGDIAKVWIPEGQLWFLPWLIAVTAVAALTQLWRSQARAAVVLVLAGVLAMAVWGFDPLYAFTRGWALLFPFLVGCVVTQQRHAAMARHLGVVVPAAVVGTVVWLGIGLATGAATPTTGGGGRTLTAVALGILGCAAGVMATLAVAALIARSPLAGVVALVGRRSLEIFLAHIVVASGARIVLEQAGVSDTWVHLVAATALGVVVPIVIAVAADRLRWSWVFGLPAPLERLAGHAQAASRRPGA</sequence>
<keyword evidence="3" id="KW-0012">Acyltransferase</keyword>
<feature type="transmembrane region" description="Helical" evidence="1">
    <location>
        <begin position="306"/>
        <end position="327"/>
    </location>
</feature>
<feature type="transmembrane region" description="Helical" evidence="1">
    <location>
        <begin position="204"/>
        <end position="227"/>
    </location>
</feature>
<dbReference type="PANTHER" id="PTHR37312">
    <property type="entry name" value="MEMBRANE-BOUND ACYLTRANSFERASE YKRP-RELATED"/>
    <property type="match status" value="1"/>
</dbReference>
<gene>
    <name evidence="3" type="ORF">IEZ25_20450</name>
</gene>
<dbReference type="InterPro" id="IPR052734">
    <property type="entry name" value="Nod_factor_acetyltransferase"/>
</dbReference>
<comment type="caution">
    <text evidence="3">The sequence shown here is derived from an EMBL/GenBank/DDBJ whole genome shotgun (WGS) entry which is preliminary data.</text>
</comment>
<dbReference type="InterPro" id="IPR002656">
    <property type="entry name" value="Acyl_transf_3_dom"/>
</dbReference>
<keyword evidence="4" id="KW-1185">Reference proteome</keyword>
<keyword evidence="1" id="KW-1133">Transmembrane helix</keyword>
<reference evidence="3 4" key="1">
    <citation type="submission" date="2020-09" db="EMBL/GenBank/DDBJ databases">
        <title>novel species in genus Nocardioides.</title>
        <authorList>
            <person name="Zhang G."/>
        </authorList>
    </citation>
    <scope>NUCLEOTIDE SEQUENCE [LARGE SCALE GENOMIC DNA]</scope>
    <source>
        <strain evidence="3 4">19197</strain>
    </source>
</reference>
<name>A0ABR8MNX9_9ACTN</name>
<evidence type="ECO:0000259" key="2">
    <source>
        <dbReference type="Pfam" id="PF01757"/>
    </source>
</evidence>
<feature type="domain" description="Acyltransferase 3" evidence="2">
    <location>
        <begin position="11"/>
        <end position="324"/>
    </location>
</feature>
<keyword evidence="3" id="KW-0808">Transferase</keyword>
<evidence type="ECO:0000313" key="4">
    <source>
        <dbReference type="Proteomes" id="UP000649289"/>
    </source>
</evidence>